<name>A0ABP4ACW0_9ACTN</name>
<proteinExistence type="predicted"/>
<feature type="compositionally biased region" description="Pro residues" evidence="1">
    <location>
        <begin position="219"/>
        <end position="231"/>
    </location>
</feature>
<evidence type="ECO:0000313" key="4">
    <source>
        <dbReference type="Proteomes" id="UP001501005"/>
    </source>
</evidence>
<feature type="transmembrane region" description="Helical" evidence="2">
    <location>
        <begin position="274"/>
        <end position="302"/>
    </location>
</feature>
<keyword evidence="4" id="KW-1185">Reference proteome</keyword>
<evidence type="ECO:0000256" key="2">
    <source>
        <dbReference type="SAM" id="Phobius"/>
    </source>
</evidence>
<feature type="transmembrane region" description="Helical" evidence="2">
    <location>
        <begin position="314"/>
        <end position="335"/>
    </location>
</feature>
<evidence type="ECO:0000313" key="3">
    <source>
        <dbReference type="EMBL" id="GAA0933141.1"/>
    </source>
</evidence>
<sequence>MGQPPRRGSVGIESDQVVYEYLSRVGDVAQQRHLSSAARMRLVAELRDEIERRRAKAVVDSPAAVRRILARLGSPDEVVAAAGGTETGGTGAAEPRAPEPAVPAQRDPRTSQASPVSEPSGASGPSEPSGASGASGTDQEQPKGLRKIVPRPLVPRPRSSQPRTKPAPLDGPSPPHLATAAELGDATARPDWWNLDGPSLGIGDEVPGFVGGVEVPELLKPPPPKEPAEPGPDPEKAAGTDTAAEEETAEPQKAPAARRRLGLSLLKGSRRNPLLLLAAGLLVAGAVLGNLFALLLGWLIAYGSRRLTPTESKWAVMGLPGLALTAGAVWLWGRADGRWGTPIAQGQMSDAVQQTWPWVVRTAAVLSALFLIWRAQRRQ</sequence>
<dbReference type="Proteomes" id="UP001501005">
    <property type="component" value="Unassembled WGS sequence"/>
</dbReference>
<reference evidence="4" key="1">
    <citation type="journal article" date="2019" name="Int. J. Syst. Evol. Microbiol.">
        <title>The Global Catalogue of Microorganisms (GCM) 10K type strain sequencing project: providing services to taxonomists for standard genome sequencing and annotation.</title>
        <authorList>
            <consortium name="The Broad Institute Genomics Platform"/>
            <consortium name="The Broad Institute Genome Sequencing Center for Infectious Disease"/>
            <person name="Wu L."/>
            <person name="Ma J."/>
        </authorList>
    </citation>
    <scope>NUCLEOTIDE SEQUENCE [LARGE SCALE GENOMIC DNA]</scope>
    <source>
        <strain evidence="4">JCM 10673</strain>
    </source>
</reference>
<feature type="compositionally biased region" description="Low complexity" evidence="1">
    <location>
        <begin position="113"/>
        <end position="136"/>
    </location>
</feature>
<feature type="region of interest" description="Disordered" evidence="1">
    <location>
        <begin position="212"/>
        <end position="256"/>
    </location>
</feature>
<comment type="caution">
    <text evidence="3">The sequence shown here is derived from an EMBL/GenBank/DDBJ whole genome shotgun (WGS) entry which is preliminary data.</text>
</comment>
<dbReference type="EMBL" id="BAAAHG010000102">
    <property type="protein sequence ID" value="GAA0933141.1"/>
    <property type="molecule type" value="Genomic_DNA"/>
</dbReference>
<feature type="transmembrane region" description="Helical" evidence="2">
    <location>
        <begin position="355"/>
        <end position="373"/>
    </location>
</feature>
<accession>A0ABP4ACW0</accession>
<keyword evidence="2" id="KW-1133">Transmembrane helix</keyword>
<organism evidence="3 4">
    <name type="scientific">Streptomyces thermoalcalitolerans</name>
    <dbReference type="NCBI Taxonomy" id="65605"/>
    <lineage>
        <taxon>Bacteria</taxon>
        <taxon>Bacillati</taxon>
        <taxon>Actinomycetota</taxon>
        <taxon>Actinomycetes</taxon>
        <taxon>Kitasatosporales</taxon>
        <taxon>Streptomycetaceae</taxon>
        <taxon>Streptomyces</taxon>
    </lineage>
</organism>
<keyword evidence="2" id="KW-0472">Membrane</keyword>
<gene>
    <name evidence="3" type="ORF">GCM10009549_57370</name>
</gene>
<feature type="region of interest" description="Disordered" evidence="1">
    <location>
        <begin position="70"/>
        <end position="179"/>
    </location>
</feature>
<keyword evidence="2" id="KW-0812">Transmembrane</keyword>
<protein>
    <submittedName>
        <fullName evidence="3">Membrane protein</fullName>
    </submittedName>
</protein>
<evidence type="ECO:0000256" key="1">
    <source>
        <dbReference type="SAM" id="MobiDB-lite"/>
    </source>
</evidence>